<dbReference type="PROSITE" id="PS50088">
    <property type="entry name" value="ANK_REPEAT"/>
    <property type="match status" value="4"/>
</dbReference>
<feature type="repeat" description="ANK" evidence="4">
    <location>
        <begin position="244"/>
        <end position="276"/>
    </location>
</feature>
<evidence type="ECO:0000256" key="3">
    <source>
        <dbReference type="ARBA" id="ARBA00023043"/>
    </source>
</evidence>
<dbReference type="InterPro" id="IPR001611">
    <property type="entry name" value="Leu-rich_rpt"/>
</dbReference>
<evidence type="ECO:0000256" key="1">
    <source>
        <dbReference type="ARBA" id="ARBA00022614"/>
    </source>
</evidence>
<proteinExistence type="predicted"/>
<organism evidence="5 6">
    <name type="scientific">Stentor coeruleus</name>
    <dbReference type="NCBI Taxonomy" id="5963"/>
    <lineage>
        <taxon>Eukaryota</taxon>
        <taxon>Sar</taxon>
        <taxon>Alveolata</taxon>
        <taxon>Ciliophora</taxon>
        <taxon>Postciliodesmatophora</taxon>
        <taxon>Heterotrichea</taxon>
        <taxon>Heterotrichida</taxon>
        <taxon>Stentoridae</taxon>
        <taxon>Stentor</taxon>
    </lineage>
</organism>
<dbReference type="OrthoDB" id="310270at2759"/>
<dbReference type="Pfam" id="PF12796">
    <property type="entry name" value="Ank_2"/>
    <property type="match status" value="2"/>
</dbReference>
<dbReference type="PROSITE" id="PS50297">
    <property type="entry name" value="ANK_REP_REGION"/>
    <property type="match status" value="2"/>
</dbReference>
<sequence length="616" mass="69319">MSNNRNLIVSNEGEAVIREESLDLYKDPLLKAMNRLKSLDLRKISLKIIPSYICELKKLVCLDLRENNIEGIPEGIRNLVFLEVLKIDRNNLTILPWQIFELGNLTTFTFSHNSLLILDRAIGKMNNLIFLDLSYNQIQVLPRSIGKLKMLNTLYVHANEFSKVPAVLHKIANLQVFSLDWLRYTQPSLPIVLKGTNGEVLIKSLQNLSSSYSKSFKNCEISLTEFLKHFTEPLPFPISNTSPHCPSLLHKAVLNNDFGVIKGLIESGCDLDLLDSDGYSALVLAIRDNNPQTARLLIESGCNVNIGGGIYGSALHLAVAKNESYLVSQLLKRGSKTDLVNCDGNSPLHILMVNFKNQKHTSEIIGEMLISAGADTNAKNNDNWGPIHIAARKAQNSAVKWIMKINSRKEFIDNKFDVNLIGGKQEWTSLHLAAHVGLFKTIKILLKAGADVFARNQFGKTPRDVAKGNLSVFKYMSTIEKGFFREYTKKSRKVDRETCQDEGVYVKIYEDFKKRDLNGIRDTIEKMEKNDLNNIAESDAVYLIGRIAEKHPKGYLKKIAKNCKNELCIREAFAGLRDLKVFEKNVISPKNIIGPRVSLGSQISSVRRKHSEVPDD</sequence>
<name>A0A1R2C7R1_9CILI</name>
<keyword evidence="2" id="KW-0677">Repeat</keyword>
<keyword evidence="6" id="KW-1185">Reference proteome</keyword>
<evidence type="ECO:0000313" key="5">
    <source>
        <dbReference type="EMBL" id="OMJ84975.1"/>
    </source>
</evidence>
<dbReference type="Pfam" id="PF13855">
    <property type="entry name" value="LRR_8"/>
    <property type="match status" value="1"/>
</dbReference>
<evidence type="ECO:0000256" key="2">
    <source>
        <dbReference type="ARBA" id="ARBA00022737"/>
    </source>
</evidence>
<dbReference type="Gene3D" id="3.80.10.10">
    <property type="entry name" value="Ribonuclease Inhibitor"/>
    <property type="match status" value="1"/>
</dbReference>
<dbReference type="SUPFAM" id="SSF48403">
    <property type="entry name" value="Ankyrin repeat"/>
    <property type="match status" value="1"/>
</dbReference>
<feature type="repeat" description="ANK" evidence="4">
    <location>
        <begin position="425"/>
        <end position="457"/>
    </location>
</feature>
<dbReference type="PANTHER" id="PTHR24171">
    <property type="entry name" value="ANKYRIN REPEAT DOMAIN-CONTAINING PROTEIN 39-RELATED"/>
    <property type="match status" value="1"/>
</dbReference>
<dbReference type="PROSITE" id="PS51450">
    <property type="entry name" value="LRR"/>
    <property type="match status" value="1"/>
</dbReference>
<feature type="repeat" description="ANK" evidence="4">
    <location>
        <begin position="277"/>
        <end position="309"/>
    </location>
</feature>
<protein>
    <submittedName>
        <fullName evidence="5">Uncharacterized protein</fullName>
    </submittedName>
</protein>
<dbReference type="SMART" id="SM00248">
    <property type="entry name" value="ANK"/>
    <property type="match status" value="6"/>
</dbReference>
<dbReference type="Proteomes" id="UP000187209">
    <property type="component" value="Unassembled WGS sequence"/>
</dbReference>
<dbReference type="InterPro" id="IPR036770">
    <property type="entry name" value="Ankyrin_rpt-contain_sf"/>
</dbReference>
<gene>
    <name evidence="5" type="ORF">SteCoe_13809</name>
</gene>
<dbReference type="InterPro" id="IPR002110">
    <property type="entry name" value="Ankyrin_rpt"/>
</dbReference>
<dbReference type="InterPro" id="IPR032675">
    <property type="entry name" value="LRR_dom_sf"/>
</dbReference>
<dbReference type="EMBL" id="MPUH01000252">
    <property type="protein sequence ID" value="OMJ84975.1"/>
    <property type="molecule type" value="Genomic_DNA"/>
</dbReference>
<dbReference type="Pfam" id="PF00560">
    <property type="entry name" value="LRR_1"/>
    <property type="match status" value="1"/>
</dbReference>
<reference evidence="5 6" key="1">
    <citation type="submission" date="2016-11" db="EMBL/GenBank/DDBJ databases">
        <title>The macronuclear genome of Stentor coeruleus: a giant cell with tiny introns.</title>
        <authorList>
            <person name="Slabodnick M."/>
            <person name="Ruby J.G."/>
            <person name="Reiff S.B."/>
            <person name="Swart E.C."/>
            <person name="Gosai S."/>
            <person name="Prabakaran S."/>
            <person name="Witkowska E."/>
            <person name="Larue G.E."/>
            <person name="Fisher S."/>
            <person name="Freeman R.M."/>
            <person name="Gunawardena J."/>
            <person name="Chu W."/>
            <person name="Stover N.A."/>
            <person name="Gregory B.D."/>
            <person name="Nowacki M."/>
            <person name="Derisi J."/>
            <person name="Roy S.W."/>
            <person name="Marshall W.F."/>
            <person name="Sood P."/>
        </authorList>
    </citation>
    <scope>NUCLEOTIDE SEQUENCE [LARGE SCALE GENOMIC DNA]</scope>
    <source>
        <strain evidence="5">WM001</strain>
    </source>
</reference>
<dbReference type="AlphaFoldDB" id="A0A1R2C7R1"/>
<keyword evidence="3 4" id="KW-0040">ANK repeat</keyword>
<evidence type="ECO:0000313" key="6">
    <source>
        <dbReference type="Proteomes" id="UP000187209"/>
    </source>
</evidence>
<dbReference type="SMART" id="SM00369">
    <property type="entry name" value="LRR_TYP"/>
    <property type="match status" value="3"/>
</dbReference>
<accession>A0A1R2C7R1</accession>
<comment type="caution">
    <text evidence="5">The sequence shown here is derived from an EMBL/GenBank/DDBJ whole genome shotgun (WGS) entry which is preliminary data.</text>
</comment>
<feature type="repeat" description="ANK" evidence="4">
    <location>
        <begin position="343"/>
        <end position="381"/>
    </location>
</feature>
<dbReference type="InterPro" id="IPR003591">
    <property type="entry name" value="Leu-rich_rpt_typical-subtyp"/>
</dbReference>
<evidence type="ECO:0000256" key="4">
    <source>
        <dbReference type="PROSITE-ProRule" id="PRU00023"/>
    </source>
</evidence>
<dbReference type="SUPFAM" id="SSF52058">
    <property type="entry name" value="L domain-like"/>
    <property type="match status" value="1"/>
</dbReference>
<keyword evidence="1" id="KW-0433">Leucine-rich repeat</keyword>
<dbReference type="Gene3D" id="1.25.40.20">
    <property type="entry name" value="Ankyrin repeat-containing domain"/>
    <property type="match status" value="2"/>
</dbReference>